<protein>
    <submittedName>
        <fullName evidence="2">Uncharacterized protein</fullName>
    </submittedName>
</protein>
<evidence type="ECO:0000256" key="1">
    <source>
        <dbReference type="SAM" id="Phobius"/>
    </source>
</evidence>
<gene>
    <name evidence="2" type="ORF">LCGC14_0396140</name>
</gene>
<dbReference type="EMBL" id="LAZR01000336">
    <property type="protein sequence ID" value="KKN73812.1"/>
    <property type="molecule type" value="Genomic_DNA"/>
</dbReference>
<comment type="caution">
    <text evidence="2">The sequence shown here is derived from an EMBL/GenBank/DDBJ whole genome shotgun (WGS) entry which is preliminary data.</text>
</comment>
<proteinExistence type="predicted"/>
<dbReference type="AlphaFoldDB" id="A0A0F9TG21"/>
<evidence type="ECO:0000313" key="2">
    <source>
        <dbReference type="EMBL" id="KKN73812.1"/>
    </source>
</evidence>
<sequence>MHSLWPLFLIAIPLWILSWYAGRMFLLNYQKRLGILKYCIHCGKRVGIY</sequence>
<keyword evidence="1" id="KW-0472">Membrane</keyword>
<organism evidence="2">
    <name type="scientific">marine sediment metagenome</name>
    <dbReference type="NCBI Taxonomy" id="412755"/>
    <lineage>
        <taxon>unclassified sequences</taxon>
        <taxon>metagenomes</taxon>
        <taxon>ecological metagenomes</taxon>
    </lineage>
</organism>
<name>A0A0F9TG21_9ZZZZ</name>
<keyword evidence="1" id="KW-0812">Transmembrane</keyword>
<feature type="transmembrane region" description="Helical" evidence="1">
    <location>
        <begin position="6"/>
        <end position="27"/>
    </location>
</feature>
<accession>A0A0F9TG21</accession>
<keyword evidence="1" id="KW-1133">Transmembrane helix</keyword>
<reference evidence="2" key="1">
    <citation type="journal article" date="2015" name="Nature">
        <title>Complex archaea that bridge the gap between prokaryotes and eukaryotes.</title>
        <authorList>
            <person name="Spang A."/>
            <person name="Saw J.H."/>
            <person name="Jorgensen S.L."/>
            <person name="Zaremba-Niedzwiedzka K."/>
            <person name="Martijn J."/>
            <person name="Lind A.E."/>
            <person name="van Eijk R."/>
            <person name="Schleper C."/>
            <person name="Guy L."/>
            <person name="Ettema T.J."/>
        </authorList>
    </citation>
    <scope>NUCLEOTIDE SEQUENCE</scope>
</reference>